<dbReference type="SUPFAM" id="SSF55144">
    <property type="entry name" value="LigT-like"/>
    <property type="match status" value="1"/>
</dbReference>
<keyword evidence="2" id="KW-1185">Reference proteome</keyword>
<sequence length="176" mass="19939">MHIRRQLSLFVPPPMCAQLDQCRAILDPVQANLIASHVTLCRDDELLEMTSIVERLHQLSRNAHQGVFPLSLRFGAARRGDGHGIFLDCVDGEAAYQRLRQLLLLPPSTPISAPPQVRRMAPHITLAHPRNPCTDANQSLDFSTLPQHFSIEFSKIAWIEQYPNCAWQVVQEFQLN</sequence>
<dbReference type="EMBL" id="CP133720">
    <property type="protein sequence ID" value="WMW79302.1"/>
    <property type="molecule type" value="Genomic_DNA"/>
</dbReference>
<evidence type="ECO:0000313" key="1">
    <source>
        <dbReference type="EMBL" id="WMW79302.1"/>
    </source>
</evidence>
<evidence type="ECO:0008006" key="3">
    <source>
        <dbReference type="Google" id="ProtNLM"/>
    </source>
</evidence>
<proteinExistence type="predicted"/>
<protein>
    <recommendedName>
        <fullName evidence="3">2'-5' RNA ligase</fullName>
    </recommendedName>
</protein>
<accession>A0ABY9RGD7</accession>
<gene>
    <name evidence="1" type="ORF">RF679_11650</name>
</gene>
<dbReference type="Gene3D" id="3.90.1140.10">
    <property type="entry name" value="Cyclic phosphodiesterase"/>
    <property type="match status" value="1"/>
</dbReference>
<name>A0ABY9RGD7_9BURK</name>
<dbReference type="Proteomes" id="UP001181355">
    <property type="component" value="Chromosome"/>
</dbReference>
<dbReference type="InterPro" id="IPR009097">
    <property type="entry name" value="Cyclic_Pdiesterase"/>
</dbReference>
<evidence type="ECO:0000313" key="2">
    <source>
        <dbReference type="Proteomes" id="UP001181355"/>
    </source>
</evidence>
<reference evidence="1" key="1">
    <citation type="submission" date="2023-09" db="EMBL/GenBank/DDBJ databases">
        <title>Undibacterium sp. 20NA77.5 isolated from freshwater.</title>
        <authorList>
            <person name="Le V."/>
            <person name="Ko S.-R."/>
            <person name="Ahn C.-Y."/>
            <person name="Oh H.-M."/>
        </authorList>
    </citation>
    <scope>NUCLEOTIDE SEQUENCE</scope>
    <source>
        <strain evidence="1">20NA77.5</strain>
    </source>
</reference>
<dbReference type="RefSeq" id="WP_309480801.1">
    <property type="nucleotide sequence ID" value="NZ_CP133720.1"/>
</dbReference>
<organism evidence="1 2">
    <name type="scientific">Undibacterium cyanobacteriorum</name>
    <dbReference type="NCBI Taxonomy" id="3073561"/>
    <lineage>
        <taxon>Bacteria</taxon>
        <taxon>Pseudomonadati</taxon>
        <taxon>Pseudomonadota</taxon>
        <taxon>Betaproteobacteria</taxon>
        <taxon>Burkholderiales</taxon>
        <taxon>Oxalobacteraceae</taxon>
        <taxon>Undibacterium</taxon>
    </lineage>
</organism>